<comment type="subunit">
    <text evidence="20">Homotrimer.</text>
</comment>
<evidence type="ECO:0000256" key="8">
    <source>
        <dbReference type="ARBA" id="ARBA00022695"/>
    </source>
</evidence>
<comment type="subcellular location">
    <subcellularLocation>
        <location evidence="1 20">Cytoplasm</location>
    </subcellularLocation>
</comment>
<evidence type="ECO:0000256" key="14">
    <source>
        <dbReference type="ARBA" id="ARBA00023268"/>
    </source>
</evidence>
<feature type="region of interest" description="N-acetyltransferase" evidence="20">
    <location>
        <begin position="293"/>
        <end position="523"/>
    </location>
</feature>
<keyword evidence="7 20" id="KW-0808">Transferase</keyword>
<feature type="binding site" evidence="20">
    <location>
        <begin position="42"/>
        <end position="45"/>
    </location>
    <ligand>
        <name>UDP-N-acetyl-alpha-D-glucosamine</name>
        <dbReference type="ChEBI" id="CHEBI:57705"/>
    </ligand>
</feature>
<dbReference type="GO" id="GO:0009252">
    <property type="term" value="P:peptidoglycan biosynthetic process"/>
    <property type="evidence" value="ECO:0007669"/>
    <property type="project" value="UniProtKB-UniRule"/>
</dbReference>
<protein>
    <recommendedName>
        <fullName evidence="20">Bifunctional protein GlmU</fullName>
    </recommendedName>
    <domain>
        <recommendedName>
            <fullName evidence="20">UDP-N-acetylglucosamine pyrophosphorylase</fullName>
            <ecNumber evidence="20">2.7.7.23</ecNumber>
        </recommendedName>
        <alternativeName>
            <fullName evidence="20">N-acetylglucosamine-1-phosphate uridyltransferase</fullName>
        </alternativeName>
    </domain>
    <domain>
        <recommendedName>
            <fullName evidence="20">Glucosamine-1-phosphate N-acetyltransferase</fullName>
            <ecNumber evidence="20">2.3.1.157</ecNumber>
        </recommendedName>
    </domain>
</protein>
<evidence type="ECO:0000256" key="12">
    <source>
        <dbReference type="ARBA" id="ARBA00022960"/>
    </source>
</evidence>
<feature type="binding site" evidence="20">
    <location>
        <position position="464"/>
    </location>
    <ligand>
        <name>acetyl-CoA</name>
        <dbReference type="ChEBI" id="CHEBI:57288"/>
    </ligand>
</feature>
<dbReference type="GO" id="GO:0016020">
    <property type="term" value="C:membrane"/>
    <property type="evidence" value="ECO:0007669"/>
    <property type="project" value="GOC"/>
</dbReference>
<dbReference type="EC" id="2.7.7.23" evidence="20"/>
<dbReference type="GO" id="GO:0019134">
    <property type="term" value="F:glucosamine-1-phosphate N-acetyltransferase activity"/>
    <property type="evidence" value="ECO:0007669"/>
    <property type="project" value="UniProtKB-UniRule"/>
</dbReference>
<dbReference type="NCBIfam" id="TIGR01173">
    <property type="entry name" value="glmU"/>
    <property type="match status" value="1"/>
</dbReference>
<comment type="catalytic activity">
    <reaction evidence="18 20">
        <text>N-acetyl-alpha-D-glucosamine 1-phosphate + UTP + H(+) = UDP-N-acetyl-alpha-D-glucosamine + diphosphate</text>
        <dbReference type="Rhea" id="RHEA:13509"/>
        <dbReference type="ChEBI" id="CHEBI:15378"/>
        <dbReference type="ChEBI" id="CHEBI:33019"/>
        <dbReference type="ChEBI" id="CHEBI:46398"/>
        <dbReference type="ChEBI" id="CHEBI:57705"/>
        <dbReference type="ChEBI" id="CHEBI:57776"/>
        <dbReference type="EC" id="2.7.7.23"/>
    </reaction>
</comment>
<dbReference type="GO" id="GO:0071555">
    <property type="term" value="P:cell wall organization"/>
    <property type="evidence" value="ECO:0007669"/>
    <property type="project" value="UniProtKB-KW"/>
</dbReference>
<feature type="binding site" evidence="20">
    <location>
        <position position="144"/>
    </location>
    <ligand>
        <name>Mg(2+)</name>
        <dbReference type="ChEBI" id="CHEBI:18420"/>
    </ligand>
</feature>
<dbReference type="KEGG" id="git:C6V83_05595"/>
<dbReference type="AlphaFoldDB" id="A0A2S0KDS6"/>
<feature type="region of interest" description="Disordered" evidence="21">
    <location>
        <begin position="487"/>
        <end position="523"/>
    </location>
</feature>
<dbReference type="SUPFAM" id="SSF53448">
    <property type="entry name" value="Nucleotide-diphospho-sugar transferases"/>
    <property type="match status" value="1"/>
</dbReference>
<evidence type="ECO:0000256" key="1">
    <source>
        <dbReference type="ARBA" id="ARBA00004496"/>
    </source>
</evidence>
<dbReference type="GO" id="GO:0000287">
    <property type="term" value="F:magnesium ion binding"/>
    <property type="evidence" value="ECO:0007669"/>
    <property type="project" value="UniProtKB-UniRule"/>
</dbReference>
<evidence type="ECO:0000256" key="13">
    <source>
        <dbReference type="ARBA" id="ARBA00022984"/>
    </source>
</evidence>
<evidence type="ECO:0000256" key="10">
    <source>
        <dbReference type="ARBA" id="ARBA00022737"/>
    </source>
</evidence>
<dbReference type="GO" id="GO:0005737">
    <property type="term" value="C:cytoplasm"/>
    <property type="evidence" value="ECO:0007669"/>
    <property type="project" value="UniProtKB-SubCell"/>
</dbReference>
<evidence type="ECO:0000256" key="2">
    <source>
        <dbReference type="ARBA" id="ARBA00005166"/>
    </source>
</evidence>
<keyword evidence="14 20" id="KW-0511">Multifunctional enzyme</keyword>
<keyword evidence="8 20" id="KW-0548">Nucleotidyltransferase</keyword>
<name>A0A2S0KDS6_9ACTN</name>
<dbReference type="InterPro" id="IPR005835">
    <property type="entry name" value="NTP_transferase_dom"/>
</dbReference>
<dbReference type="GO" id="GO:0003977">
    <property type="term" value="F:UDP-N-acetylglucosamine diphosphorylase activity"/>
    <property type="evidence" value="ECO:0007669"/>
    <property type="project" value="UniProtKB-UniRule"/>
</dbReference>
<dbReference type="GO" id="GO:0006048">
    <property type="term" value="P:UDP-N-acetylglucosamine biosynthetic process"/>
    <property type="evidence" value="ECO:0007669"/>
    <property type="project" value="UniProtKB-UniPathway"/>
</dbReference>
<keyword evidence="11 20" id="KW-0460">Magnesium</keyword>
<comment type="pathway">
    <text evidence="2 20">Nucleotide-sugar biosynthesis; UDP-N-acetyl-alpha-D-glucosamine biosynthesis; N-acetyl-alpha-D-glucosamine 1-phosphate from alpha-D-glucosamine 6-phosphate (route II): step 2/2.</text>
</comment>
<dbReference type="CDD" id="cd02540">
    <property type="entry name" value="GT2_GlmU_N_bac"/>
    <property type="match status" value="1"/>
</dbReference>
<evidence type="ECO:0000256" key="18">
    <source>
        <dbReference type="ARBA" id="ARBA00048493"/>
    </source>
</evidence>
<keyword evidence="13 20" id="KW-0573">Peptidoglycan synthesis</keyword>
<keyword evidence="24" id="KW-1185">Reference proteome</keyword>
<dbReference type="Gene3D" id="2.160.10.10">
    <property type="entry name" value="Hexapeptide repeat proteins"/>
    <property type="match status" value="1"/>
</dbReference>
<dbReference type="UniPathway" id="UPA00113">
    <property type="reaction ID" value="UER00532"/>
</dbReference>
<evidence type="ECO:0000256" key="6">
    <source>
        <dbReference type="ARBA" id="ARBA00022490"/>
    </source>
</evidence>
<keyword evidence="12 20" id="KW-0133">Cell shape</keyword>
<evidence type="ECO:0000256" key="17">
    <source>
        <dbReference type="ARBA" id="ARBA00048247"/>
    </source>
</evidence>
<comment type="function">
    <text evidence="19 20">Catalyzes the last two sequential reactions in the de novo biosynthetic pathway for UDP-N-acetylglucosamine (UDP-GlcNAc). The C-terminal domain catalyzes the transfer of acetyl group from acetyl coenzyme A to glucosamine-1-phosphate (GlcN-1-P) to produce N-acetylglucosamine-1-phosphate (GlcNAc-1-P), which is converted into UDP-GlcNAc by the transfer of uridine 5-monophosphate (from uridine 5-triphosphate), a reaction catalyzed by the N-terminal domain.</text>
</comment>
<keyword evidence="15 20" id="KW-0012">Acyltransferase</keyword>
<feature type="binding site" evidence="20">
    <location>
        <position position="446"/>
    </location>
    <ligand>
        <name>acetyl-CoA</name>
        <dbReference type="ChEBI" id="CHEBI:57288"/>
    </ligand>
</feature>
<dbReference type="OrthoDB" id="9775031at2"/>
<dbReference type="InterPro" id="IPR050065">
    <property type="entry name" value="GlmU-like"/>
</dbReference>
<feature type="region of interest" description="Linker" evidence="20">
    <location>
        <begin position="272"/>
        <end position="292"/>
    </location>
</feature>
<feature type="binding site" evidence="20">
    <location>
        <position position="407"/>
    </location>
    <ligand>
        <name>UDP-N-acetyl-alpha-D-glucosamine</name>
        <dbReference type="ChEBI" id="CHEBI:57705"/>
    </ligand>
</feature>
<evidence type="ECO:0000256" key="16">
    <source>
        <dbReference type="ARBA" id="ARBA00023316"/>
    </source>
</evidence>
<feature type="compositionally biased region" description="Low complexity" evidence="21">
    <location>
        <begin position="499"/>
        <end position="508"/>
    </location>
</feature>
<feature type="binding site" evidence="20">
    <location>
        <position position="269"/>
    </location>
    <ligand>
        <name>Mg(2+)</name>
        <dbReference type="ChEBI" id="CHEBI:18420"/>
    </ligand>
</feature>
<dbReference type="GO" id="GO:0009245">
    <property type="term" value="P:lipid A biosynthetic process"/>
    <property type="evidence" value="ECO:0007669"/>
    <property type="project" value="UniProtKB-UniRule"/>
</dbReference>
<evidence type="ECO:0000313" key="23">
    <source>
        <dbReference type="EMBL" id="AVL99832.1"/>
    </source>
</evidence>
<dbReference type="InterPro" id="IPR011004">
    <property type="entry name" value="Trimer_LpxA-like_sf"/>
</dbReference>
<evidence type="ECO:0000256" key="5">
    <source>
        <dbReference type="ARBA" id="ARBA00007947"/>
    </source>
</evidence>
<feature type="binding site" evidence="20">
    <location>
        <position position="211"/>
    </location>
    <ligand>
        <name>UDP-N-acetyl-alpha-D-glucosamine</name>
        <dbReference type="ChEBI" id="CHEBI:57705"/>
    </ligand>
</feature>
<evidence type="ECO:0000256" key="9">
    <source>
        <dbReference type="ARBA" id="ARBA00022723"/>
    </source>
</evidence>
<comment type="cofactor">
    <cofactor evidence="20">
        <name>Mg(2+)</name>
        <dbReference type="ChEBI" id="CHEBI:18420"/>
    </cofactor>
    <text evidence="20">Binds 1 Mg(2+) ion per subunit.</text>
</comment>
<dbReference type="CDD" id="cd03353">
    <property type="entry name" value="LbH_GlmU_C"/>
    <property type="match status" value="1"/>
</dbReference>
<evidence type="ECO:0000256" key="7">
    <source>
        <dbReference type="ARBA" id="ARBA00022679"/>
    </source>
</evidence>
<organism evidence="23 24">
    <name type="scientific">Gordonia iterans</name>
    <dbReference type="NCBI Taxonomy" id="1004901"/>
    <lineage>
        <taxon>Bacteria</taxon>
        <taxon>Bacillati</taxon>
        <taxon>Actinomycetota</taxon>
        <taxon>Actinomycetes</taxon>
        <taxon>Mycobacteriales</taxon>
        <taxon>Gordoniaceae</taxon>
        <taxon>Gordonia</taxon>
    </lineage>
</organism>
<accession>A0A2S0KDS6</accession>
<dbReference type="PANTHER" id="PTHR43584:SF3">
    <property type="entry name" value="BIFUNCTIONAL PROTEIN GLMU"/>
    <property type="match status" value="1"/>
</dbReference>
<feature type="binding site" evidence="20">
    <location>
        <position position="418"/>
    </location>
    <ligand>
        <name>UDP-N-acetyl-alpha-D-glucosamine</name>
        <dbReference type="ChEBI" id="CHEBI:57705"/>
    </ligand>
</feature>
<feature type="compositionally biased region" description="Polar residues" evidence="21">
    <location>
        <begin position="509"/>
        <end position="523"/>
    </location>
</feature>
<feature type="region of interest" description="Pyrophosphorylase" evidence="20">
    <location>
        <begin position="1"/>
        <end position="271"/>
    </location>
</feature>
<feature type="binding site" evidence="20">
    <location>
        <position position="374"/>
    </location>
    <ligand>
        <name>UDP-N-acetyl-alpha-D-glucosamine</name>
        <dbReference type="ChEBI" id="CHEBI:57705"/>
    </ligand>
</feature>
<evidence type="ECO:0000256" key="15">
    <source>
        <dbReference type="ARBA" id="ARBA00023315"/>
    </source>
</evidence>
<dbReference type="EMBL" id="CP027433">
    <property type="protein sequence ID" value="AVL99832.1"/>
    <property type="molecule type" value="Genomic_DNA"/>
</dbReference>
<sequence>MPGTLLPLRRISPARPLISDASSSPTRRNGLTNDDQLAVIVLAAGAGTRMKSKTPKILHSLAGRSLVHHALRAAEEVGPDHVIPVVSHEREKVTAEIQRVAGHLGDVLTVAVQDEPLGTGDAARAGLSGLPEDFSGTVLVTVADAPLLDGPTLRALIDTHTAEPAAAVTLTSFLVDDPTGYGRIERTDGEVTAIVEHKDANEAQRSIDEVNAGIYAFDAAVLRTALAGLSTDNAQGEYYLTDVVQIAREAGRTVRAHVVDDPAVVAGCNDRVQLAELAAELNRRIVRRHQLAGVTVIDPATTWIDVDVEIGQDVTVEPGTQLRGRTVIGPDAVVGPDTTLTDVVVGAGARVIRTHGSASTVGAGAAVGPFAFLRPDTDLGDGGKIGAFVEVKNSQIGAGTKVPHLTYVGDAEIGEHTNIGASSVFVNYDGENKHRTVIGSHCRTGSDNMFVAPVTVGDGAYTGAGTVVRQDVPAGALAVSAGPQRNIPDWVQTKRPTSRAAQAARAAQNQTGPDQAAQQESTP</sequence>
<evidence type="ECO:0000256" key="3">
    <source>
        <dbReference type="ARBA" id="ARBA00005208"/>
    </source>
</evidence>
<comment type="similarity">
    <text evidence="5 20">In the N-terminal section; belongs to the N-acetylglucosamine-1-phosphate uridyltransferase family.</text>
</comment>
<keyword evidence="16 20" id="KW-0961">Cell wall biogenesis/degradation</keyword>
<dbReference type="InterPro" id="IPR001451">
    <property type="entry name" value="Hexapep"/>
</dbReference>
<dbReference type="UniPathway" id="UPA00973"/>
<gene>
    <name evidence="20 23" type="primary">glmU</name>
    <name evidence="23" type="ORF">C6V83_05595</name>
</gene>
<proteinExistence type="inferred from homology"/>
<dbReference type="Pfam" id="PF00483">
    <property type="entry name" value="NTP_transferase"/>
    <property type="match status" value="1"/>
</dbReference>
<feature type="binding site" evidence="20">
    <location>
        <begin position="118"/>
        <end position="119"/>
    </location>
    <ligand>
        <name>UDP-N-acetyl-alpha-D-glucosamine</name>
        <dbReference type="ChEBI" id="CHEBI:57705"/>
    </ligand>
</feature>
<evidence type="ECO:0000259" key="22">
    <source>
        <dbReference type="Pfam" id="PF00483"/>
    </source>
</evidence>
<comment type="similarity">
    <text evidence="4 20">In the C-terminal section; belongs to the transferase hexapeptide repeat family.</text>
</comment>
<evidence type="ECO:0000313" key="24">
    <source>
        <dbReference type="Proteomes" id="UP000239814"/>
    </source>
</evidence>
<keyword evidence="9 20" id="KW-0479">Metal-binding</keyword>
<evidence type="ECO:0000256" key="19">
    <source>
        <dbReference type="ARBA" id="ARBA00049628"/>
    </source>
</evidence>
<comment type="pathway">
    <text evidence="20">Bacterial outer membrane biogenesis; LPS lipid A biosynthesis.</text>
</comment>
<reference evidence="23 24" key="1">
    <citation type="submission" date="2018-03" db="EMBL/GenBank/DDBJ databases">
        <title>Characteristics and genome of n-alkane degrading marine bacteria Gordonia iterans isolated from crude oil contaminated in Tae-an, South Korea.</title>
        <authorList>
            <person name="Lee S.-S."/>
            <person name="Kim H."/>
        </authorList>
    </citation>
    <scope>NUCLEOTIDE SEQUENCE [LARGE SCALE GENOMIC DNA]</scope>
    <source>
        <strain evidence="23 24">Co17</strain>
    </source>
</reference>
<feature type="binding site" evidence="20">
    <location>
        <position position="269"/>
    </location>
    <ligand>
        <name>UDP-N-acetyl-alpha-D-glucosamine</name>
        <dbReference type="ChEBI" id="CHEBI:57705"/>
    </ligand>
</feature>
<comment type="pathway">
    <text evidence="3 20">Nucleotide-sugar biosynthesis; UDP-N-acetyl-alpha-D-glucosamine biosynthesis; UDP-N-acetyl-alpha-D-glucosamine from N-acetyl-alpha-D-glucosamine 1-phosphate: step 1/1.</text>
</comment>
<feature type="binding site" evidence="20">
    <location>
        <begin position="427"/>
        <end position="428"/>
    </location>
    <ligand>
        <name>acetyl-CoA</name>
        <dbReference type="ChEBI" id="CHEBI:57288"/>
    </ligand>
</feature>
<evidence type="ECO:0000256" key="21">
    <source>
        <dbReference type="SAM" id="MobiDB-lite"/>
    </source>
</evidence>
<feature type="binding site" evidence="20">
    <location>
        <position position="421"/>
    </location>
    <ligand>
        <name>acetyl-CoA</name>
        <dbReference type="ChEBI" id="CHEBI:57288"/>
    </ligand>
</feature>
<evidence type="ECO:0000256" key="20">
    <source>
        <dbReference type="HAMAP-Rule" id="MF_01631"/>
    </source>
</evidence>
<dbReference type="InterPro" id="IPR038009">
    <property type="entry name" value="GlmU_C_LbH"/>
</dbReference>
<feature type="binding site" evidence="20">
    <location>
        <position position="56"/>
    </location>
    <ligand>
        <name>UDP-N-acetyl-alpha-D-glucosamine</name>
        <dbReference type="ChEBI" id="CHEBI:57705"/>
    </ligand>
</feature>
<dbReference type="NCBIfam" id="NF010932">
    <property type="entry name" value="PRK14352.1"/>
    <property type="match status" value="1"/>
</dbReference>
<dbReference type="InterPro" id="IPR005882">
    <property type="entry name" value="Bifunctional_GlmU"/>
</dbReference>
<feature type="binding site" evidence="20">
    <location>
        <position position="392"/>
    </location>
    <ligand>
        <name>UDP-N-acetyl-alpha-D-glucosamine</name>
        <dbReference type="ChEBI" id="CHEBI:57705"/>
    </ligand>
</feature>
<comment type="caution">
    <text evidence="20">Lacks conserved residue(s) required for the propagation of feature annotation.</text>
</comment>
<dbReference type="GO" id="GO:0008360">
    <property type="term" value="P:regulation of cell shape"/>
    <property type="evidence" value="ECO:0007669"/>
    <property type="project" value="UniProtKB-KW"/>
</dbReference>
<evidence type="ECO:0000256" key="4">
    <source>
        <dbReference type="ARBA" id="ARBA00007707"/>
    </source>
</evidence>
<feature type="active site" description="Proton acceptor" evidence="20">
    <location>
        <position position="404"/>
    </location>
</feature>
<dbReference type="Pfam" id="PF00132">
    <property type="entry name" value="Hexapep"/>
    <property type="match status" value="1"/>
</dbReference>
<keyword evidence="10 20" id="KW-0677">Repeat</keyword>
<dbReference type="Proteomes" id="UP000239814">
    <property type="component" value="Chromosome"/>
</dbReference>
<evidence type="ECO:0000256" key="11">
    <source>
        <dbReference type="ARBA" id="ARBA00022842"/>
    </source>
</evidence>
<dbReference type="GO" id="GO:0000902">
    <property type="term" value="P:cell morphogenesis"/>
    <property type="evidence" value="ECO:0007669"/>
    <property type="project" value="UniProtKB-UniRule"/>
</dbReference>
<dbReference type="EC" id="2.3.1.157" evidence="20"/>
<dbReference type="PANTHER" id="PTHR43584">
    <property type="entry name" value="NUCLEOTIDYL TRANSFERASE"/>
    <property type="match status" value="1"/>
</dbReference>
<comment type="catalytic activity">
    <reaction evidence="17 20">
        <text>alpha-D-glucosamine 1-phosphate + acetyl-CoA = N-acetyl-alpha-D-glucosamine 1-phosphate + CoA + H(+)</text>
        <dbReference type="Rhea" id="RHEA:13725"/>
        <dbReference type="ChEBI" id="CHEBI:15378"/>
        <dbReference type="ChEBI" id="CHEBI:57287"/>
        <dbReference type="ChEBI" id="CHEBI:57288"/>
        <dbReference type="ChEBI" id="CHEBI:57776"/>
        <dbReference type="ChEBI" id="CHEBI:58516"/>
        <dbReference type="EC" id="2.3.1.157"/>
    </reaction>
</comment>
<dbReference type="Gene3D" id="3.90.550.10">
    <property type="entry name" value="Spore Coat Polysaccharide Biosynthesis Protein SpsA, Chain A"/>
    <property type="match status" value="1"/>
</dbReference>
<feature type="domain" description="Nucleotidyl transferase" evidence="22">
    <location>
        <begin position="39"/>
        <end position="260"/>
    </location>
</feature>
<feature type="binding site" evidence="20">
    <location>
        <position position="196"/>
    </location>
    <ligand>
        <name>UDP-N-acetyl-alpha-D-glucosamine</name>
        <dbReference type="ChEBI" id="CHEBI:57705"/>
    </ligand>
</feature>
<feature type="binding site" evidence="20">
    <location>
        <position position="113"/>
    </location>
    <ligand>
        <name>UDP-N-acetyl-alpha-D-glucosamine</name>
        <dbReference type="ChEBI" id="CHEBI:57705"/>
    </ligand>
</feature>
<dbReference type="InterPro" id="IPR029044">
    <property type="entry name" value="Nucleotide-diphossugar_trans"/>
</dbReference>
<keyword evidence="6 20" id="KW-0963">Cytoplasm</keyword>
<dbReference type="HAMAP" id="MF_01631">
    <property type="entry name" value="GlmU"/>
    <property type="match status" value="1"/>
</dbReference>
<dbReference type="SUPFAM" id="SSF51161">
    <property type="entry name" value="Trimeric LpxA-like enzymes"/>
    <property type="match status" value="1"/>
</dbReference>
<feature type="binding site" evidence="20">
    <location>
        <position position="182"/>
    </location>
    <ligand>
        <name>UDP-N-acetyl-alpha-D-glucosamine</name>
        <dbReference type="ChEBI" id="CHEBI:57705"/>
    </ligand>
</feature>